<protein>
    <recommendedName>
        <fullName evidence="2">SRP9 domain-containing protein</fullName>
    </recommendedName>
</protein>
<dbReference type="SUPFAM" id="SSF54762">
    <property type="entry name" value="Signal recognition particle alu RNA binding heterodimer, SRP9/14"/>
    <property type="match status" value="2"/>
</dbReference>
<dbReference type="EMBL" id="HBGE01065896">
    <property type="protein sequence ID" value="CAD9162762.1"/>
    <property type="molecule type" value="Transcribed_RNA"/>
</dbReference>
<evidence type="ECO:0000256" key="1">
    <source>
        <dbReference type="SAM" id="MobiDB-lite"/>
    </source>
</evidence>
<sequence length="165" mass="18949">MVYLEDFDEFEAAARSLFAAQPLRTRYLLKYRGPYPSAPQVAKEEKKEEKEEEKKEGEKKEEKKKGKKGKTSGGSEAAGGEGVTKKRKRVSKREQAVLKVTDDRICLKFRTEQATDYRKIERFCQEFVRWTVAKDLDALDEPDAELEDAKEGAKQAAAKRKRRKG</sequence>
<dbReference type="GO" id="GO:0005786">
    <property type="term" value="C:signal recognition particle, endoplasmic reticulum targeting"/>
    <property type="evidence" value="ECO:0007669"/>
    <property type="project" value="TreeGrafter"/>
</dbReference>
<feature type="domain" description="SRP9" evidence="2">
    <location>
        <begin position="5"/>
        <end position="126"/>
    </location>
</feature>
<gene>
    <name evidence="3" type="ORF">ACAT0790_LOCUS39527</name>
</gene>
<dbReference type="PANTHER" id="PTHR12834">
    <property type="entry name" value="SIGNAL RECOGNITION PARTICLE 9 KDA PROTEIN"/>
    <property type="match status" value="1"/>
</dbReference>
<feature type="region of interest" description="Disordered" evidence="1">
    <location>
        <begin position="34"/>
        <end position="93"/>
    </location>
</feature>
<name>A0A7S1RCV8_ALECA</name>
<dbReference type="GO" id="GO:0008312">
    <property type="term" value="F:7S RNA binding"/>
    <property type="evidence" value="ECO:0007669"/>
    <property type="project" value="InterPro"/>
</dbReference>
<dbReference type="Gene3D" id="3.30.720.10">
    <property type="entry name" value="Signal recognition particle alu RNA binding heterodimer, srp9/1"/>
    <property type="match status" value="2"/>
</dbReference>
<evidence type="ECO:0000313" key="3">
    <source>
        <dbReference type="EMBL" id="CAD9162762.1"/>
    </source>
</evidence>
<dbReference type="PANTHER" id="PTHR12834:SF12">
    <property type="entry name" value="SIGNAL RECOGNITION PARTICLE 9 KDA PROTEIN"/>
    <property type="match status" value="1"/>
</dbReference>
<dbReference type="InterPro" id="IPR039914">
    <property type="entry name" value="SRP9-like"/>
</dbReference>
<evidence type="ECO:0000259" key="2">
    <source>
        <dbReference type="Pfam" id="PF05486"/>
    </source>
</evidence>
<dbReference type="AlphaFoldDB" id="A0A7S1RCV8"/>
<dbReference type="InterPro" id="IPR039432">
    <property type="entry name" value="SRP9_dom"/>
</dbReference>
<reference evidence="3" key="1">
    <citation type="submission" date="2021-01" db="EMBL/GenBank/DDBJ databases">
        <authorList>
            <person name="Corre E."/>
            <person name="Pelletier E."/>
            <person name="Niang G."/>
            <person name="Scheremetjew M."/>
            <person name="Finn R."/>
            <person name="Kale V."/>
            <person name="Holt S."/>
            <person name="Cochrane G."/>
            <person name="Meng A."/>
            <person name="Brown T."/>
            <person name="Cohen L."/>
        </authorList>
    </citation>
    <scope>NUCLEOTIDE SEQUENCE</scope>
    <source>
        <strain evidence="3">OF101</strain>
    </source>
</reference>
<proteinExistence type="predicted"/>
<organism evidence="3">
    <name type="scientific">Alexandrium catenella</name>
    <name type="common">Red tide dinoflagellate</name>
    <name type="synonym">Gonyaulax catenella</name>
    <dbReference type="NCBI Taxonomy" id="2925"/>
    <lineage>
        <taxon>Eukaryota</taxon>
        <taxon>Sar</taxon>
        <taxon>Alveolata</taxon>
        <taxon>Dinophyceae</taxon>
        <taxon>Gonyaulacales</taxon>
        <taxon>Pyrocystaceae</taxon>
        <taxon>Alexandrium</taxon>
    </lineage>
</organism>
<feature type="region of interest" description="Disordered" evidence="1">
    <location>
        <begin position="143"/>
        <end position="165"/>
    </location>
</feature>
<dbReference type="Pfam" id="PF05486">
    <property type="entry name" value="SRP9-21"/>
    <property type="match status" value="1"/>
</dbReference>
<dbReference type="InterPro" id="IPR009018">
    <property type="entry name" value="Signal_recog_particle_SRP9/14"/>
</dbReference>
<dbReference type="GO" id="GO:0006614">
    <property type="term" value="P:SRP-dependent cotranslational protein targeting to membrane"/>
    <property type="evidence" value="ECO:0007669"/>
    <property type="project" value="InterPro"/>
</dbReference>
<feature type="compositionally biased region" description="Basic and acidic residues" evidence="1">
    <location>
        <begin position="42"/>
        <end position="64"/>
    </location>
</feature>
<accession>A0A7S1RCV8</accession>